<accession>A0ABN2NSM2</accession>
<name>A0ABN2NSM2_9ACTN</name>
<dbReference type="Proteomes" id="UP001501303">
    <property type="component" value="Unassembled WGS sequence"/>
</dbReference>
<dbReference type="EMBL" id="BAAAMJ010000007">
    <property type="protein sequence ID" value="GAA1899427.1"/>
    <property type="molecule type" value="Genomic_DNA"/>
</dbReference>
<keyword evidence="2" id="KW-1185">Reference proteome</keyword>
<protein>
    <submittedName>
        <fullName evidence="1">Uncharacterized protein</fullName>
    </submittedName>
</protein>
<proteinExistence type="predicted"/>
<gene>
    <name evidence="1" type="ORF">GCM10009716_06560</name>
</gene>
<comment type="caution">
    <text evidence="1">The sequence shown here is derived from an EMBL/GenBank/DDBJ whole genome shotgun (WGS) entry which is preliminary data.</text>
</comment>
<evidence type="ECO:0000313" key="2">
    <source>
        <dbReference type="Proteomes" id="UP001501303"/>
    </source>
</evidence>
<sequence>MIDSGERVGRVSEFEGRSLEELAGLVAGADPRALMARGQALLGLAEALNETGAVIAGRIDRVAWEGQAADAFREWGADIPQAVQGSG</sequence>
<reference evidence="1 2" key="1">
    <citation type="journal article" date="2019" name="Int. J. Syst. Evol. Microbiol.">
        <title>The Global Catalogue of Microorganisms (GCM) 10K type strain sequencing project: providing services to taxonomists for standard genome sequencing and annotation.</title>
        <authorList>
            <consortium name="The Broad Institute Genomics Platform"/>
            <consortium name="The Broad Institute Genome Sequencing Center for Infectious Disease"/>
            <person name="Wu L."/>
            <person name="Ma J."/>
        </authorList>
    </citation>
    <scope>NUCLEOTIDE SEQUENCE [LARGE SCALE GENOMIC DNA]</scope>
    <source>
        <strain evidence="1 2">JCM 13581</strain>
    </source>
</reference>
<organism evidence="1 2">
    <name type="scientific">Streptomyces sodiiphilus</name>
    <dbReference type="NCBI Taxonomy" id="226217"/>
    <lineage>
        <taxon>Bacteria</taxon>
        <taxon>Bacillati</taxon>
        <taxon>Actinomycetota</taxon>
        <taxon>Actinomycetes</taxon>
        <taxon>Kitasatosporales</taxon>
        <taxon>Streptomycetaceae</taxon>
        <taxon>Streptomyces</taxon>
    </lineage>
</organism>
<evidence type="ECO:0000313" key="1">
    <source>
        <dbReference type="EMBL" id="GAA1899427.1"/>
    </source>
</evidence>